<dbReference type="Gene3D" id="4.10.240.10">
    <property type="entry name" value="Zn(2)-C6 fungal-type DNA-binding domain"/>
    <property type="match status" value="1"/>
</dbReference>
<dbReference type="GO" id="GO:0000981">
    <property type="term" value="F:DNA-binding transcription factor activity, RNA polymerase II-specific"/>
    <property type="evidence" value="ECO:0007669"/>
    <property type="project" value="InterPro"/>
</dbReference>
<keyword evidence="5" id="KW-0539">Nucleus</keyword>
<dbReference type="InterPro" id="IPR001138">
    <property type="entry name" value="Zn2Cys6_DnaBD"/>
</dbReference>
<evidence type="ECO:0000256" key="3">
    <source>
        <dbReference type="ARBA" id="ARBA00023125"/>
    </source>
</evidence>
<protein>
    <submittedName>
        <fullName evidence="7">Fungal-specific transcription factor domain-containing protein</fullName>
    </submittedName>
</protein>
<dbReference type="SMART" id="SM00066">
    <property type="entry name" value="GAL4"/>
    <property type="match status" value="1"/>
</dbReference>
<evidence type="ECO:0000256" key="1">
    <source>
        <dbReference type="ARBA" id="ARBA00022723"/>
    </source>
</evidence>
<keyword evidence="3" id="KW-0238">DNA-binding</keyword>
<feature type="domain" description="Zn(2)-C6 fungal-type" evidence="6">
    <location>
        <begin position="15"/>
        <end position="47"/>
    </location>
</feature>
<keyword evidence="8" id="KW-1185">Reference proteome</keyword>
<dbReference type="PROSITE" id="PS50048">
    <property type="entry name" value="ZN2_CY6_FUNGAL_2"/>
    <property type="match status" value="1"/>
</dbReference>
<dbReference type="Pfam" id="PF04082">
    <property type="entry name" value="Fungal_trans"/>
    <property type="match status" value="1"/>
</dbReference>
<evidence type="ECO:0000256" key="5">
    <source>
        <dbReference type="ARBA" id="ARBA00023242"/>
    </source>
</evidence>
<dbReference type="InterPro" id="IPR007219">
    <property type="entry name" value="XnlR_reg_dom"/>
</dbReference>
<dbReference type="OrthoDB" id="103819at2759"/>
<keyword evidence="2" id="KW-0805">Transcription regulation</keyword>
<dbReference type="CDD" id="cd00067">
    <property type="entry name" value="GAL4"/>
    <property type="match status" value="1"/>
</dbReference>
<evidence type="ECO:0000256" key="2">
    <source>
        <dbReference type="ARBA" id="ARBA00023015"/>
    </source>
</evidence>
<dbReference type="PANTHER" id="PTHR46910">
    <property type="entry name" value="TRANSCRIPTION FACTOR PDR1"/>
    <property type="match status" value="1"/>
</dbReference>
<dbReference type="GO" id="GO:0008270">
    <property type="term" value="F:zinc ion binding"/>
    <property type="evidence" value="ECO:0007669"/>
    <property type="project" value="InterPro"/>
</dbReference>
<dbReference type="Proteomes" id="UP000326565">
    <property type="component" value="Unassembled WGS sequence"/>
</dbReference>
<dbReference type="GO" id="GO:0009893">
    <property type="term" value="P:positive regulation of metabolic process"/>
    <property type="evidence" value="ECO:0007669"/>
    <property type="project" value="UniProtKB-ARBA"/>
</dbReference>
<evidence type="ECO:0000313" key="7">
    <source>
        <dbReference type="EMBL" id="KAB8072423.1"/>
    </source>
</evidence>
<reference evidence="7 8" key="1">
    <citation type="submission" date="2019-04" db="EMBL/GenBank/DDBJ databases">
        <title>Friends and foes A comparative genomics study of 23 Aspergillus species from section Flavi.</title>
        <authorList>
            <consortium name="DOE Joint Genome Institute"/>
            <person name="Kjaerbolling I."/>
            <person name="Vesth T."/>
            <person name="Frisvad J.C."/>
            <person name="Nybo J.L."/>
            <person name="Theobald S."/>
            <person name="Kildgaard S."/>
            <person name="Isbrandt T."/>
            <person name="Kuo A."/>
            <person name="Sato A."/>
            <person name="Lyhne E.K."/>
            <person name="Kogle M.E."/>
            <person name="Wiebenga A."/>
            <person name="Kun R.S."/>
            <person name="Lubbers R.J."/>
            <person name="Makela M.R."/>
            <person name="Barry K."/>
            <person name="Chovatia M."/>
            <person name="Clum A."/>
            <person name="Daum C."/>
            <person name="Haridas S."/>
            <person name="He G."/>
            <person name="LaButti K."/>
            <person name="Lipzen A."/>
            <person name="Mondo S."/>
            <person name="Riley R."/>
            <person name="Salamov A."/>
            <person name="Simmons B.A."/>
            <person name="Magnuson J.K."/>
            <person name="Henrissat B."/>
            <person name="Mortensen U.H."/>
            <person name="Larsen T.O."/>
            <person name="Devries R.P."/>
            <person name="Grigoriev I.V."/>
            <person name="Machida M."/>
            <person name="Baker S.E."/>
            <person name="Andersen M.R."/>
        </authorList>
    </citation>
    <scope>NUCLEOTIDE SEQUENCE [LARGE SCALE GENOMIC DNA]</scope>
    <source>
        <strain evidence="7 8">CBS 151.66</strain>
    </source>
</reference>
<dbReference type="SMART" id="SM00906">
    <property type="entry name" value="Fungal_trans"/>
    <property type="match status" value="1"/>
</dbReference>
<dbReference type="AlphaFoldDB" id="A0A5N5WV68"/>
<proteinExistence type="predicted"/>
<sequence>MNSDDEAAHRRDTAACDECRVRKVKCHKTKAYPKCSLCLKQNLPCLYTNKGKRVNHTTKLVHDVQQLGNRLGKIEVALERYISFMESSQHSLDGSTSQAGGPIRLTERKTPDHFPGPGHTLLVGDQVSESFLGPSSIPSLCVEAQATCERLASSLHILDAGGEQSLYSDHDTSALRANVAQANECLQHMVQETRTLPEPGDDEVAPTLPPRALLEASIHPYFTYISPILPIYERQSVIAAICGQYGADSPDPVWIIAFNSIVLQTLDAKLVATENIESIGYGGILEDALLYQLRLNVRRCYNNLKTLAHPSFVNAQALLSMALVALKYFHYTIFETVFVQACQVSRSIGLHRRSTKEREVDTEQSNVFWSLFIVDKHAAFIAGKACLLPSYDCSVALPCSSSNDSLAEYFAARIRLAYLQEQVYRTLYSADAAGKEWQRIRHRARKVSQQLDSWATEHEHLLWPDASTGFTQQAVCAMRLRYSLSTCQLLLYRRTEAPKSEVSLQSARTCLALFKEVSNIYESLGVSGFGVFDSIVLYYSLAPFIEMYSLVLESHQHNDTELLAYFVSKSRSIAANTSPESNTHRIWTVASLCTQILHSLQILREKQSVQLTINTPPQMALPSHNVWSNTTSRSHSVSSSSMCLSTGDNETQFWNTYPHAVSVPFDTPMMNVAAASNVNYGTLLDGSNSYIEAFPSGMNSPRPGHFEASFDGLQGAR</sequence>
<dbReference type="CDD" id="cd12148">
    <property type="entry name" value="fungal_TF_MHR"/>
    <property type="match status" value="1"/>
</dbReference>
<evidence type="ECO:0000259" key="6">
    <source>
        <dbReference type="PROSITE" id="PS50048"/>
    </source>
</evidence>
<dbReference type="InterPro" id="IPR036864">
    <property type="entry name" value="Zn2-C6_fun-type_DNA-bd_sf"/>
</dbReference>
<dbReference type="PANTHER" id="PTHR46910:SF25">
    <property type="entry name" value="ABC-TRANSPORTER-REGULATING TRANSCRIPTION FACTOR"/>
    <property type="match status" value="1"/>
</dbReference>
<dbReference type="GO" id="GO:0006351">
    <property type="term" value="P:DNA-templated transcription"/>
    <property type="evidence" value="ECO:0007669"/>
    <property type="project" value="InterPro"/>
</dbReference>
<name>A0A5N5WV68_9EURO</name>
<dbReference type="SUPFAM" id="SSF57701">
    <property type="entry name" value="Zn2/Cys6 DNA-binding domain"/>
    <property type="match status" value="1"/>
</dbReference>
<dbReference type="Pfam" id="PF00172">
    <property type="entry name" value="Zn_clus"/>
    <property type="match status" value="1"/>
</dbReference>
<evidence type="ECO:0000256" key="4">
    <source>
        <dbReference type="ARBA" id="ARBA00023163"/>
    </source>
</evidence>
<dbReference type="EMBL" id="ML732247">
    <property type="protein sequence ID" value="KAB8072423.1"/>
    <property type="molecule type" value="Genomic_DNA"/>
</dbReference>
<keyword evidence="4" id="KW-0804">Transcription</keyword>
<keyword evidence="1" id="KW-0479">Metal-binding</keyword>
<dbReference type="PROSITE" id="PS00463">
    <property type="entry name" value="ZN2_CY6_FUNGAL_1"/>
    <property type="match status" value="1"/>
</dbReference>
<evidence type="ECO:0000313" key="8">
    <source>
        <dbReference type="Proteomes" id="UP000326565"/>
    </source>
</evidence>
<accession>A0A5N5WV68</accession>
<dbReference type="InterPro" id="IPR050987">
    <property type="entry name" value="AtrR-like"/>
</dbReference>
<organism evidence="7 8">
    <name type="scientific">Aspergillus leporis</name>
    <dbReference type="NCBI Taxonomy" id="41062"/>
    <lineage>
        <taxon>Eukaryota</taxon>
        <taxon>Fungi</taxon>
        <taxon>Dikarya</taxon>
        <taxon>Ascomycota</taxon>
        <taxon>Pezizomycotina</taxon>
        <taxon>Eurotiomycetes</taxon>
        <taxon>Eurotiomycetidae</taxon>
        <taxon>Eurotiales</taxon>
        <taxon>Aspergillaceae</taxon>
        <taxon>Aspergillus</taxon>
        <taxon>Aspergillus subgen. Circumdati</taxon>
    </lineage>
</organism>
<gene>
    <name evidence="7" type="ORF">BDV29DRAFT_151005</name>
</gene>
<dbReference type="GO" id="GO:0003677">
    <property type="term" value="F:DNA binding"/>
    <property type="evidence" value="ECO:0007669"/>
    <property type="project" value="UniProtKB-KW"/>
</dbReference>